<dbReference type="CDD" id="cd00299">
    <property type="entry name" value="GST_C_family"/>
    <property type="match status" value="1"/>
</dbReference>
<reference evidence="3" key="1">
    <citation type="journal article" date="2023" name="Mol. Phylogenet. Evol.">
        <title>Genome-scale phylogeny and comparative genomics of the fungal order Sordariales.</title>
        <authorList>
            <person name="Hensen N."/>
            <person name="Bonometti L."/>
            <person name="Westerberg I."/>
            <person name="Brannstrom I.O."/>
            <person name="Guillou S."/>
            <person name="Cros-Aarteil S."/>
            <person name="Calhoun S."/>
            <person name="Haridas S."/>
            <person name="Kuo A."/>
            <person name="Mondo S."/>
            <person name="Pangilinan J."/>
            <person name="Riley R."/>
            <person name="LaButti K."/>
            <person name="Andreopoulos B."/>
            <person name="Lipzen A."/>
            <person name="Chen C."/>
            <person name="Yan M."/>
            <person name="Daum C."/>
            <person name="Ng V."/>
            <person name="Clum A."/>
            <person name="Steindorff A."/>
            <person name="Ohm R.A."/>
            <person name="Martin F."/>
            <person name="Silar P."/>
            <person name="Natvig D.O."/>
            <person name="Lalanne C."/>
            <person name="Gautier V."/>
            <person name="Ament-Velasquez S.L."/>
            <person name="Kruys A."/>
            <person name="Hutchinson M.I."/>
            <person name="Powell A.J."/>
            <person name="Barry K."/>
            <person name="Miller A.N."/>
            <person name="Grigoriev I.V."/>
            <person name="Debuchy R."/>
            <person name="Gladieux P."/>
            <person name="Hiltunen Thoren M."/>
            <person name="Johannesson H."/>
        </authorList>
    </citation>
    <scope>NUCLEOTIDE SEQUENCE</scope>
    <source>
        <strain evidence="3">CBS 757.83</strain>
    </source>
</reference>
<dbReference type="EMBL" id="MU863694">
    <property type="protein sequence ID" value="KAK4096832.1"/>
    <property type="molecule type" value="Genomic_DNA"/>
</dbReference>
<dbReference type="InterPro" id="IPR054416">
    <property type="entry name" value="GST_UstS-like_C"/>
</dbReference>
<dbReference type="Gene3D" id="3.40.30.10">
    <property type="entry name" value="Glutaredoxin"/>
    <property type="match status" value="1"/>
</dbReference>
<dbReference type="SUPFAM" id="SSF52833">
    <property type="entry name" value="Thioredoxin-like"/>
    <property type="match status" value="1"/>
</dbReference>
<dbReference type="InterPro" id="IPR036282">
    <property type="entry name" value="Glutathione-S-Trfase_C_sf"/>
</dbReference>
<name>A0AAN6PWI2_9PEZI</name>
<organism evidence="3 4">
    <name type="scientific">Parathielavia hyrcaniae</name>
    <dbReference type="NCBI Taxonomy" id="113614"/>
    <lineage>
        <taxon>Eukaryota</taxon>
        <taxon>Fungi</taxon>
        <taxon>Dikarya</taxon>
        <taxon>Ascomycota</taxon>
        <taxon>Pezizomycotina</taxon>
        <taxon>Sordariomycetes</taxon>
        <taxon>Sordariomycetidae</taxon>
        <taxon>Sordariales</taxon>
        <taxon>Chaetomiaceae</taxon>
        <taxon>Parathielavia</taxon>
    </lineage>
</organism>
<evidence type="ECO:0000313" key="4">
    <source>
        <dbReference type="Proteomes" id="UP001305647"/>
    </source>
</evidence>
<sequence length="244" mass="27738">MSEQIVLFDLPSREPRSCWSLNPWKTRMLLNYKGLDYRTEWVEYPDIQPTFSPHLPPNKTTITPYSIPTIRLPSGTYVSDSRVIATTLEQARPSPPLHLDSPQLARLEELMRAIMLGLRSVYIPLVPRRLLNDASLPHWYRTRAEWIGMPVDEFERAHPAAEGWAAAEGFLKEVTGLLKAADGKGPFFLGGEVSYADFVWGGFLVFLGRIGKDVVEEGLRRCGDREVHEALLRGLGPWTERCDY</sequence>
<evidence type="ECO:0008006" key="5">
    <source>
        <dbReference type="Google" id="ProtNLM"/>
    </source>
</evidence>
<dbReference type="AlphaFoldDB" id="A0AAN6PWI2"/>
<feature type="domain" description="GST N-terminal" evidence="1">
    <location>
        <begin position="19"/>
        <end position="90"/>
    </location>
</feature>
<feature type="domain" description="Glutathione S-transferase UstS-like C-terminal" evidence="2">
    <location>
        <begin position="118"/>
        <end position="210"/>
    </location>
</feature>
<dbReference type="InterPro" id="IPR004045">
    <property type="entry name" value="Glutathione_S-Trfase_N"/>
</dbReference>
<proteinExistence type="predicted"/>
<keyword evidence="4" id="KW-1185">Reference proteome</keyword>
<accession>A0AAN6PWI2</accession>
<dbReference type="SUPFAM" id="SSF47616">
    <property type="entry name" value="GST C-terminal domain-like"/>
    <property type="match status" value="1"/>
</dbReference>
<dbReference type="Gene3D" id="1.20.1050.10">
    <property type="match status" value="1"/>
</dbReference>
<comment type="caution">
    <text evidence="3">The sequence shown here is derived from an EMBL/GenBank/DDBJ whole genome shotgun (WGS) entry which is preliminary data.</text>
</comment>
<dbReference type="Pfam" id="PF22041">
    <property type="entry name" value="GST_C_7"/>
    <property type="match status" value="1"/>
</dbReference>
<protein>
    <recommendedName>
        <fullName evidence="5">GST N-terminal domain-containing protein</fullName>
    </recommendedName>
</protein>
<evidence type="ECO:0000259" key="1">
    <source>
        <dbReference type="Pfam" id="PF13409"/>
    </source>
</evidence>
<dbReference type="Pfam" id="PF13409">
    <property type="entry name" value="GST_N_2"/>
    <property type="match status" value="1"/>
</dbReference>
<dbReference type="InterPro" id="IPR036249">
    <property type="entry name" value="Thioredoxin-like_sf"/>
</dbReference>
<reference evidence="3" key="2">
    <citation type="submission" date="2023-05" db="EMBL/GenBank/DDBJ databases">
        <authorList>
            <consortium name="Lawrence Berkeley National Laboratory"/>
            <person name="Steindorff A."/>
            <person name="Hensen N."/>
            <person name="Bonometti L."/>
            <person name="Westerberg I."/>
            <person name="Brannstrom I.O."/>
            <person name="Guillou S."/>
            <person name="Cros-Aarteil S."/>
            <person name="Calhoun S."/>
            <person name="Haridas S."/>
            <person name="Kuo A."/>
            <person name="Mondo S."/>
            <person name="Pangilinan J."/>
            <person name="Riley R."/>
            <person name="Labutti K."/>
            <person name="Andreopoulos B."/>
            <person name="Lipzen A."/>
            <person name="Chen C."/>
            <person name="Yanf M."/>
            <person name="Daum C."/>
            <person name="Ng V."/>
            <person name="Clum A."/>
            <person name="Ohm R."/>
            <person name="Martin F."/>
            <person name="Silar P."/>
            <person name="Natvig D."/>
            <person name="Lalanne C."/>
            <person name="Gautier V."/>
            <person name="Ament-Velasquez S.L."/>
            <person name="Kruys A."/>
            <person name="Hutchinson M.I."/>
            <person name="Powell A.J."/>
            <person name="Barry K."/>
            <person name="Miller A.N."/>
            <person name="Grigoriev I.V."/>
            <person name="Debuchy R."/>
            <person name="Gladieux P."/>
            <person name="Thoren M.H."/>
            <person name="Johannesson H."/>
        </authorList>
    </citation>
    <scope>NUCLEOTIDE SEQUENCE</scope>
    <source>
        <strain evidence="3">CBS 757.83</strain>
    </source>
</reference>
<dbReference type="Proteomes" id="UP001305647">
    <property type="component" value="Unassembled WGS sequence"/>
</dbReference>
<evidence type="ECO:0000259" key="2">
    <source>
        <dbReference type="Pfam" id="PF22041"/>
    </source>
</evidence>
<evidence type="ECO:0000313" key="3">
    <source>
        <dbReference type="EMBL" id="KAK4096832.1"/>
    </source>
</evidence>
<gene>
    <name evidence="3" type="ORF">N658DRAFT_527464</name>
</gene>